<keyword evidence="7" id="KW-1185">Reference proteome</keyword>
<sequence>MSGGGAGAAGRVLVAGIGNVFLGDDGFGVEVVGRIDVPALPAGVDVVDYGIRGVHLAYDLLDGRHDTLIMVDALPVDGPPGGLAVLDAADPDEGMGGDAVLGAPAVDGHGMHPLAVLRLLRRLGGDVERVLVVGCRPAVVEERMGLSEPVRAVLDEAVRLVTALARDEAARSEAGRRGTGRADTGRADTERTCA</sequence>
<dbReference type="Pfam" id="PF01750">
    <property type="entry name" value="HycI"/>
    <property type="match status" value="1"/>
</dbReference>
<gene>
    <name evidence="6" type="ORF">ACFPZN_11475</name>
</gene>
<proteinExistence type="inferred from homology"/>
<keyword evidence="2 6" id="KW-0645">Protease</keyword>
<dbReference type="InterPro" id="IPR000671">
    <property type="entry name" value="Peptidase_A31"/>
</dbReference>
<dbReference type="RefSeq" id="WP_378281847.1">
    <property type="nucleotide sequence ID" value="NZ_JBHSON010000012.1"/>
</dbReference>
<protein>
    <submittedName>
        <fullName evidence="6">Hydrogenase maturation protease</fullName>
    </submittedName>
</protein>
<dbReference type="InterPro" id="IPR023430">
    <property type="entry name" value="Pept_HybD-like_dom_sf"/>
</dbReference>
<evidence type="ECO:0000256" key="4">
    <source>
        <dbReference type="ARBA" id="ARBA00022801"/>
    </source>
</evidence>
<dbReference type="EMBL" id="JBHSON010000012">
    <property type="protein sequence ID" value="MFC5746230.1"/>
    <property type="molecule type" value="Genomic_DNA"/>
</dbReference>
<evidence type="ECO:0000313" key="7">
    <source>
        <dbReference type="Proteomes" id="UP001596074"/>
    </source>
</evidence>
<reference evidence="7" key="1">
    <citation type="journal article" date="2019" name="Int. J. Syst. Evol. Microbiol.">
        <title>The Global Catalogue of Microorganisms (GCM) 10K type strain sequencing project: providing services to taxonomists for standard genome sequencing and annotation.</title>
        <authorList>
            <consortium name="The Broad Institute Genomics Platform"/>
            <consortium name="The Broad Institute Genome Sequencing Center for Infectious Disease"/>
            <person name="Wu L."/>
            <person name="Ma J."/>
        </authorList>
    </citation>
    <scope>NUCLEOTIDE SEQUENCE [LARGE SCALE GENOMIC DNA]</scope>
    <source>
        <strain evidence="7">KCTC 42087</strain>
    </source>
</reference>
<dbReference type="PANTHER" id="PTHR30302">
    <property type="entry name" value="HYDROGENASE 1 MATURATION PROTEASE"/>
    <property type="match status" value="1"/>
</dbReference>
<name>A0ABW0ZSG5_9ACTN</name>
<organism evidence="6 7">
    <name type="scientific">Actinomadura rugatobispora</name>
    <dbReference type="NCBI Taxonomy" id="1994"/>
    <lineage>
        <taxon>Bacteria</taxon>
        <taxon>Bacillati</taxon>
        <taxon>Actinomycetota</taxon>
        <taxon>Actinomycetes</taxon>
        <taxon>Streptosporangiales</taxon>
        <taxon>Thermomonosporaceae</taxon>
        <taxon>Actinomadura</taxon>
    </lineage>
</organism>
<evidence type="ECO:0000256" key="3">
    <source>
        <dbReference type="ARBA" id="ARBA00022750"/>
    </source>
</evidence>
<dbReference type="Gene3D" id="3.40.50.1450">
    <property type="entry name" value="HybD-like"/>
    <property type="match status" value="1"/>
</dbReference>
<dbReference type="PANTHER" id="PTHR30302:SF1">
    <property type="entry name" value="HYDROGENASE 2 MATURATION PROTEASE"/>
    <property type="match status" value="1"/>
</dbReference>
<dbReference type="GO" id="GO:0006508">
    <property type="term" value="P:proteolysis"/>
    <property type="evidence" value="ECO:0007669"/>
    <property type="project" value="UniProtKB-KW"/>
</dbReference>
<keyword evidence="4" id="KW-0378">Hydrolase</keyword>
<comment type="similarity">
    <text evidence="1">Belongs to the peptidase A31 family.</text>
</comment>
<dbReference type="SUPFAM" id="SSF53163">
    <property type="entry name" value="HybD-like"/>
    <property type="match status" value="1"/>
</dbReference>
<feature type="region of interest" description="Disordered" evidence="5">
    <location>
        <begin position="169"/>
        <end position="194"/>
    </location>
</feature>
<evidence type="ECO:0000313" key="6">
    <source>
        <dbReference type="EMBL" id="MFC5746230.1"/>
    </source>
</evidence>
<feature type="compositionally biased region" description="Basic and acidic residues" evidence="5">
    <location>
        <begin position="183"/>
        <end position="194"/>
    </location>
</feature>
<dbReference type="Proteomes" id="UP001596074">
    <property type="component" value="Unassembled WGS sequence"/>
</dbReference>
<dbReference type="NCBIfam" id="TIGR00072">
    <property type="entry name" value="hydrog_prot"/>
    <property type="match status" value="1"/>
</dbReference>
<accession>A0ABW0ZSG5</accession>
<dbReference type="PRINTS" id="PR00446">
    <property type="entry name" value="HYDRGNUPTAKE"/>
</dbReference>
<comment type="caution">
    <text evidence="6">The sequence shown here is derived from an EMBL/GenBank/DDBJ whole genome shotgun (WGS) entry which is preliminary data.</text>
</comment>
<dbReference type="GO" id="GO:0008233">
    <property type="term" value="F:peptidase activity"/>
    <property type="evidence" value="ECO:0007669"/>
    <property type="project" value="UniProtKB-KW"/>
</dbReference>
<evidence type="ECO:0000256" key="5">
    <source>
        <dbReference type="SAM" id="MobiDB-lite"/>
    </source>
</evidence>
<evidence type="ECO:0000256" key="2">
    <source>
        <dbReference type="ARBA" id="ARBA00022670"/>
    </source>
</evidence>
<evidence type="ECO:0000256" key="1">
    <source>
        <dbReference type="ARBA" id="ARBA00006814"/>
    </source>
</evidence>
<keyword evidence="3" id="KW-0064">Aspartyl protease</keyword>